<evidence type="ECO:0000313" key="3">
    <source>
        <dbReference type="Proteomes" id="UP000238523"/>
    </source>
</evidence>
<keyword evidence="2" id="KW-0614">Plasmid</keyword>
<evidence type="ECO:0000256" key="1">
    <source>
        <dbReference type="SAM" id="MobiDB-lite"/>
    </source>
</evidence>
<geneLocation type="plasmid" evidence="3">
    <name>prln3</name>
</geneLocation>
<dbReference type="Proteomes" id="UP000238523">
    <property type="component" value="Plasmid pRLN3"/>
</dbReference>
<feature type="region of interest" description="Disordered" evidence="1">
    <location>
        <begin position="2920"/>
        <end position="2943"/>
    </location>
</feature>
<reference evidence="2 3" key="1">
    <citation type="submission" date="2017-11" db="EMBL/GenBank/DDBJ databases">
        <title>Complete genome of Rhizobium leguminosarum Norway, an ineffective micro-symbiont.</title>
        <authorList>
            <person name="Hoffrichter A."/>
            <person name="Liang J."/>
            <person name="Brachmann A."/>
            <person name="Marin M."/>
        </authorList>
    </citation>
    <scope>NUCLEOTIDE SEQUENCE [LARGE SCALE GENOMIC DNA]</scope>
    <source>
        <strain evidence="2 3">Norway</strain>
        <plasmid evidence="3">Plasmid prln3</plasmid>
    </source>
</reference>
<name>A0A2K9ZFZ1_RHILE</name>
<proteinExistence type="predicted"/>
<protein>
    <submittedName>
        <fullName evidence="2">Uncharacterized protein</fullName>
    </submittedName>
</protein>
<feature type="compositionally biased region" description="Basic and acidic residues" evidence="1">
    <location>
        <begin position="1573"/>
        <end position="1594"/>
    </location>
</feature>
<evidence type="ECO:0000313" key="2">
    <source>
        <dbReference type="EMBL" id="AUW47176.1"/>
    </source>
</evidence>
<accession>A0A2K9ZFZ1</accession>
<dbReference type="EMBL" id="CP025015">
    <property type="protein sequence ID" value="AUW47176.1"/>
    <property type="molecule type" value="Genomic_DNA"/>
</dbReference>
<gene>
    <name evidence="2" type="ORF">CUJ84_pRLN3000037</name>
</gene>
<sequence>MMRIFLYGDRHSSNSAWLEAAQDASLLSVTSFWQRYGGETGTLVLEAPLTIDAILVRALDGSDKRLVTWKEAVDEATGEAKRLAAIALNALHDRLRSLRLKADGTTQNGVVADFLGITGVADAVTGFDLELNPAGLLGETNSDEPVFRARATAVFAAGLSSPFAAAALDAVVRIEVQLTRGDVLEVLPHIEVPALPHLSFHFPNIPLPKWSLHGLKISFPDLPFLRIPLHLDLDLAVKWQPTPDLDFAVAGGKLTLSSTKSTATVKFSGTDILIATDVEIAVNGSKVSINAANIATATSQQTIAKIDLKDKLPGPFVVTLFGVTVSADASWSQGTGLKVVVTISVDRLVISARTDPSLVLAVSPELKLTFAGDKLTPELTRLDLVEPYPITLALFAAHVIEDGARRLMALIHKFEVPKQDWPGTPDLPSLDGFLKVLRRVGELAASAAAWLAQQGAAGVRALAGLAEAAFKLIAELISTLAEAIAREAQKAKRAFNYIIVEVRVDPDRWRIVQIVVTPSDPDVSIDPFRREFLGFKLDFPYSLSPALVCDLEKGWLALALQPDGAGKVTLSTDLWLGHEHGPAEPVTGTPQDAAQPRSPLLVLDVTPKDSKAAVALITVDNGRVKFLQQLRTEPVSAQVLGQGPKGGVVVPVGHLLLAARWVELVNLDPSAFVITPKINEDRILSLFRKPNATPGANPLDQFSQHISVKKNDKVVVSGSTVTITLDVEVKISDTAIDTKLDLIIDVYTFSMKVKGGRFDIKIGDPKKEFNLLGLNGRFRKKDGSAPPADFAPLFLDFTDGDPRLGLSDAAKIVLSYDKLSTSGSTLDFEVDSFIVSRDGIDLSGQVQSNPVTLAGVDMPFRFDKGQLAVKRSQIQTFGLAGHGNLPPALVGEAKASIELNFTQESGVLALQAAKAVLDKSGDPLRCEGTQFTITVTKLGLKYVRQGQYHFYFTLTGSAEFRPSSDAFADGLLKNISALRITLDEAPLASDPRVLMNHIEFQVTVEPPKRSTFFDLFSFELRGVGFHPASPAFGGSPAFSISGQVNFTDFGDIVTPRFDFHKLWVAPPERGKALPRVRFDGLGVGLSLGSMAEASGTAIAVDGKLPTLFQPDVLPADVTAKGFLASGSLRIQGWASMSASMGFLQLEKQGVDEKRPAFFLYVQRNDMAEKIPTPIGTIYLREVGFGFGYRYTLAGIAAAERAETPKELVKILDEISKYQGSLYDVKAWWPTYDNAAITLALRGMFSFTSVSTTSKYNEEGEKNLPNLALFDIVVALRTDLTFLMNLRIWIAYNYADWRDGRRNNSAWTNNPSLTGYMYLSVPRREFLARAVYNPGADIGNHPMLPAELKMAMKAVKWSSTLYIRPGLFHAEYGWPYELGFSLGNPNGNFFLSVEGGTVLRIEDLSVLYGLAFRARGFAAFAYDTGGDFGAAITARANFALGAKLIAYLSANTAESMFYGVITLDLTLEFSVRMWLRTKWFSLSCGFSRSITVHIGVELLVQPGDLAARIEASVSVGAFGRNLSLGIGFSLGSSGRLAEARVRVERFLALGLATSYPNPEAGVPVSRPAPLPEPSRADNARKAEGRLEEGVNRREASSSPDKPVAGSETIEFVGVEFGPVSYWALLIPVPQPDGAGPESYVVQLIPRDNSPLGDGGANDRSHFYAAPMQKEDEPTYVVQGVRKEEVFLRGGMKPPQDTGAGLQIWTDWDAPFGRDGDITGFSAEDSKNARQNAKLGEIFEACCFMAKGKIGNVEYEATDIKSVEWEEHPVLLPEDPEAANIMLAEAARSRADCGLRFKRMQQVDEARSSFIATVAEAAEQIAALFTFRAGTPELNKDAEDYIASKLEFDPRALGLTFVMRGDRIEELFGTKTKSSDSPITSETFTIKTRIPRQPGPSIDPPPPGVVLFNPPDRMFRIMSPVLDKPELKITTKGVRATWDLEPAWKKSPSLYGDAEFHLKHYCVERRIEGGADDAAIKQRPAPLELTIKRSDHTAIVILKDKDGNPLLDADGNLQLRKRRLREAKPLQFIDDFKDIDPGLRAALLPPVLSSEGDETKDTTKWKELFKKGAPRIVYAIVPVDCAGTRGQVDTHVVEFTPRKETPNNLLKAIARFRYPSMPSVLQTPALSSSFLALTVEEEEVLTEASKSDENSKPELPPAQNYVLRVRTERTVAVGVFGADAVSQARNEPPVPDRLDPGAHELDIVLQTGAGSGKKIRINRIARRLKARTTPGPLPEPATETIDYRIADGDWKKLLARLEVVTDNPASVARLQAARIYLRFGGAEPRSPAWVPVQLQLMIDDPKEPGEPPVNVTIERFEHPVDVKFRPFKSDYIFPESGRLHLYYPTAQATIDSFVGSKADAVQLLCDGDQRTAVKLGWTARPDQMAAQGDNLTPPLKATDLHTLIAGYDLFSLDATTVPNNDEGANASLRLFKPIGRVQRLPALERGQEPSETGDFARVEVLYPSEMQRLTDPALDRRFGKRRTNWYSQAESFLIWPTRPLRRSLLTLPEENDIAALFARRQPLAIRVEWTKWKPDDPEPLALPNTFGFASEKPDESPAPLHNGMLSAGYLDGDDNKPLTVDQARRLLRGLVLVGDLAAKDREAYANPDPFSNRALKLTSVYRDQDDNSDPSTVTVNVSLSPSQHPILADVLDVVQYYYEGIEYRGNKLVYRRYEPVIDPAPQLNGEEILPFLDETAPDRDPAGWGILRTLGLATAFRLYDIETGNFLESNDALKQLNLALKLVLPRYQGTQFGAPFVDVLFTTDGLSEVVSHFGTAPRHENAARELRENRALALVQLELRPTVQPLLDLDGQLKKRRVRYATLRLAKMTETVSIRPTKTGDRIVFELEPLVPTDGSSQRRVLMAQGWKDETQFPTEGEPISNALTLRTAGMKPEDALAYVRLIALDDVTDLSELGLLTLPSDVKLDPSDAPKEDDGTQKGASPWGRFASLPDSWLSALMFGDNIQIDPGIDPTLPDPERSAPFNTVATLIRILGHFPNKPNMKIPDQPEKRLQIAARLGPWTRRFMEKGLAKPAMSKAGLAFAMLTRPNPWRLAPDSDGRLSITLLETDRWGKARKYAVRPFGRYESLAIAAETKDESTKSEENKPAKTAMAGRDFAASLPESIETDEALRQFFADVSIERTEPLAAPVILATRRNDRTDAGGVVRPGDSVQIVVSRHPEEILSDANIRVDAGLSMRHVAVGFWREFSAPQWAKLVQQNSGDPEFDLLEPFGPFKDNGRDYSRLPVPKGLSIIEESKRDDYQNLEPEHADIGMIREMYERHPDLWRGAYVLNMSAMPYGFRLHATAHVAAGVVVSPPSVATVDEAGYRLVLPWKAGADGAVAWQDKKVTHPSWRIDRPPSDDKKVRVVVEWPMVRIVDGMFEDALKIWFGKSAAGLSTDAAPRLYQMPDPAVSYRISVETDDGQVRVGEIELGALSSDPDTKPRDLLYLPQLIGARFDKPELKAPSGQLVDGTHYPASLTLEVKGEQPDAKKPLGKFAPAALDPALAPADLLLAAADTAPWGDVAPGTSNEDIDGTLDLTVTPPLNVPDPLPPPAPQWAAFRKDVEAFVKSMRTYETTPSASPRFAKIAKEIADAVEPFAIDRAFDWKVKTGGLLPHTVNVRWVAGLPLENFPSITLGPIVWRWFAAPEKTGTINGAARAKIKAVLDAAIAAAAGNPARVKVLEGLKRSVLNAMRAHMIALRRDSDEQPKHDLVPLRSNDLPAGINLDELRKLSETSPIDFVAAMHLPENAARTAAEIEAAFTALEDKANTADTLESLAAMMERPGEAADISMRWSSRKVAEPELYNFHPDTPPVLKTMVLIKPAKKDEIAELAPSHADLRVLAGNLTQTMVLGPRRHLVIQAFHGLARPQDDIVQREQ</sequence>
<feature type="compositionally biased region" description="Basic and acidic residues" evidence="1">
    <location>
        <begin position="2921"/>
        <end position="2935"/>
    </location>
</feature>
<organism evidence="2 3">
    <name type="scientific">Rhizobium leguminosarum</name>
    <dbReference type="NCBI Taxonomy" id="384"/>
    <lineage>
        <taxon>Bacteria</taxon>
        <taxon>Pseudomonadati</taxon>
        <taxon>Pseudomonadota</taxon>
        <taxon>Alphaproteobacteria</taxon>
        <taxon>Hyphomicrobiales</taxon>
        <taxon>Rhizobiaceae</taxon>
        <taxon>Rhizobium/Agrobacterium group</taxon>
        <taxon>Rhizobium</taxon>
    </lineage>
</organism>
<feature type="region of interest" description="Disordered" evidence="1">
    <location>
        <begin position="1559"/>
        <end position="1603"/>
    </location>
</feature>